<keyword evidence="3 5" id="KW-1133">Transmembrane helix</keyword>
<dbReference type="Gene3D" id="2.30.30.60">
    <property type="match status" value="1"/>
</dbReference>
<dbReference type="GO" id="GO:0016020">
    <property type="term" value="C:membrane"/>
    <property type="evidence" value="ECO:0007669"/>
    <property type="project" value="UniProtKB-SubCell"/>
</dbReference>
<feature type="transmembrane region" description="Helical" evidence="5">
    <location>
        <begin position="51"/>
        <end position="70"/>
    </location>
</feature>
<sequence>MTIDLSGATASELFVAALVVVAAAFAAGVVVVMVLRRVARRWNVTVLSGRLWQSPVVAVIVLSAIEPWVAEIDRRWASGLAHLLSIAQIWAVAWLAIVLIRTAAKAALAKHPDTGLRDERSRHLRTKIALIQRVAIAAVATLAVGATLWTFPSVRAVGVTVLASAGILSIIAGLAAQTSLANIFAGIQIAFTDGIRVGDIVVVEGRQGRIEEITLTYIVVQIWNETRLILPCTYFTTTPFENWSHSGNTAIGEVRITAAWRVPVAAVRDELTRVLSASPLWDGRVVELRVGDTVPDGIVLLAQFSAASDAVEELKFEVREALAAFLTAQQEDVLPRARLEQAQPHPMSQKGPT</sequence>
<evidence type="ECO:0000256" key="4">
    <source>
        <dbReference type="ARBA" id="ARBA00023136"/>
    </source>
</evidence>
<feature type="transmembrane region" description="Helical" evidence="5">
    <location>
        <begin position="76"/>
        <end position="100"/>
    </location>
</feature>
<dbReference type="SUPFAM" id="SSF50182">
    <property type="entry name" value="Sm-like ribonucleoproteins"/>
    <property type="match status" value="1"/>
</dbReference>
<feature type="transmembrane region" description="Helical" evidence="5">
    <location>
        <begin position="157"/>
        <end position="176"/>
    </location>
</feature>
<evidence type="ECO:0000313" key="8">
    <source>
        <dbReference type="Proteomes" id="UP000275048"/>
    </source>
</evidence>
<keyword evidence="8" id="KW-1185">Reference proteome</keyword>
<evidence type="ECO:0000256" key="3">
    <source>
        <dbReference type="ARBA" id="ARBA00022989"/>
    </source>
</evidence>
<name>A0A3M8AG07_9MICO</name>
<protein>
    <submittedName>
        <fullName evidence="7">Mechanosensitive ion channel family protein</fullName>
    </submittedName>
</protein>
<dbReference type="AlphaFoldDB" id="A0A3M8AG07"/>
<comment type="caution">
    <text evidence="7">The sequence shown here is derived from an EMBL/GenBank/DDBJ whole genome shotgun (WGS) entry which is preliminary data.</text>
</comment>
<keyword evidence="2 5" id="KW-0812">Transmembrane</keyword>
<comment type="subcellular location">
    <subcellularLocation>
        <location evidence="1">Membrane</location>
    </subcellularLocation>
</comment>
<evidence type="ECO:0000256" key="2">
    <source>
        <dbReference type="ARBA" id="ARBA00022692"/>
    </source>
</evidence>
<dbReference type="InterPro" id="IPR006685">
    <property type="entry name" value="MscS_channel_2nd"/>
</dbReference>
<dbReference type="PANTHER" id="PTHR30566">
    <property type="entry name" value="YNAI-RELATED MECHANOSENSITIVE ION CHANNEL"/>
    <property type="match status" value="1"/>
</dbReference>
<dbReference type="Pfam" id="PF00924">
    <property type="entry name" value="MS_channel_2nd"/>
    <property type="match status" value="1"/>
</dbReference>
<dbReference type="InterPro" id="IPR010920">
    <property type="entry name" value="LSM_dom_sf"/>
</dbReference>
<keyword evidence="4 5" id="KW-0472">Membrane</keyword>
<feature type="transmembrane region" description="Helical" evidence="5">
    <location>
        <begin position="13"/>
        <end position="39"/>
    </location>
</feature>
<reference evidence="7 8" key="1">
    <citation type="submission" date="2018-10" db="EMBL/GenBank/DDBJ databases">
        <title>Isolation, diversity and antibacterial activity of antinobacteria from the wheat rhizosphere soil.</title>
        <authorList>
            <person name="Sun T."/>
        </authorList>
    </citation>
    <scope>NUCLEOTIDE SEQUENCE [LARGE SCALE GENOMIC DNA]</scope>
    <source>
        <strain evidence="7 8">SJ-23</strain>
    </source>
</reference>
<evidence type="ECO:0000256" key="1">
    <source>
        <dbReference type="ARBA" id="ARBA00004370"/>
    </source>
</evidence>
<evidence type="ECO:0000256" key="5">
    <source>
        <dbReference type="SAM" id="Phobius"/>
    </source>
</evidence>
<dbReference type="PANTHER" id="PTHR30566:SF25">
    <property type="entry name" value="INNER MEMBRANE PROTEIN"/>
    <property type="match status" value="1"/>
</dbReference>
<dbReference type="Proteomes" id="UP000275048">
    <property type="component" value="Unassembled WGS sequence"/>
</dbReference>
<dbReference type="Gene3D" id="1.10.287.1260">
    <property type="match status" value="1"/>
</dbReference>
<evidence type="ECO:0000259" key="6">
    <source>
        <dbReference type="Pfam" id="PF00924"/>
    </source>
</evidence>
<gene>
    <name evidence="7" type="ORF">EDM22_08440</name>
</gene>
<dbReference type="OrthoDB" id="9792218at2"/>
<dbReference type="RefSeq" id="WP_122936621.1">
    <property type="nucleotide sequence ID" value="NZ_JBHSNT010000060.1"/>
</dbReference>
<organism evidence="7 8">
    <name type="scientific">Agromyces tardus</name>
    <dbReference type="NCBI Taxonomy" id="2583849"/>
    <lineage>
        <taxon>Bacteria</taxon>
        <taxon>Bacillati</taxon>
        <taxon>Actinomycetota</taxon>
        <taxon>Actinomycetes</taxon>
        <taxon>Micrococcales</taxon>
        <taxon>Microbacteriaceae</taxon>
        <taxon>Agromyces</taxon>
    </lineage>
</organism>
<feature type="domain" description="Mechanosensitive ion channel MscS" evidence="6">
    <location>
        <begin position="179"/>
        <end position="245"/>
    </location>
</feature>
<feature type="transmembrane region" description="Helical" evidence="5">
    <location>
        <begin position="130"/>
        <end position="151"/>
    </location>
</feature>
<dbReference type="InterPro" id="IPR023408">
    <property type="entry name" value="MscS_beta-dom_sf"/>
</dbReference>
<dbReference type="GO" id="GO:0055085">
    <property type="term" value="P:transmembrane transport"/>
    <property type="evidence" value="ECO:0007669"/>
    <property type="project" value="InterPro"/>
</dbReference>
<proteinExistence type="predicted"/>
<accession>A0A3M8AG07</accession>
<evidence type="ECO:0000313" key="7">
    <source>
        <dbReference type="EMBL" id="RNB50113.1"/>
    </source>
</evidence>
<dbReference type="EMBL" id="RHHB01000011">
    <property type="protein sequence ID" value="RNB50113.1"/>
    <property type="molecule type" value="Genomic_DNA"/>
</dbReference>